<accession>A0ABN7VJM3</accession>
<keyword evidence="2" id="KW-1185">Reference proteome</keyword>
<protein>
    <submittedName>
        <fullName evidence="1">18625_t:CDS:1</fullName>
    </submittedName>
</protein>
<evidence type="ECO:0000313" key="2">
    <source>
        <dbReference type="Proteomes" id="UP000789901"/>
    </source>
</evidence>
<dbReference type="EMBL" id="CAJVQB010016220">
    <property type="protein sequence ID" value="CAG8778909.1"/>
    <property type="molecule type" value="Genomic_DNA"/>
</dbReference>
<name>A0ABN7VJM3_GIGMA</name>
<evidence type="ECO:0000313" key="1">
    <source>
        <dbReference type="EMBL" id="CAG8778909.1"/>
    </source>
</evidence>
<dbReference type="Proteomes" id="UP000789901">
    <property type="component" value="Unassembled WGS sequence"/>
</dbReference>
<organism evidence="1 2">
    <name type="scientific">Gigaspora margarita</name>
    <dbReference type="NCBI Taxonomy" id="4874"/>
    <lineage>
        <taxon>Eukaryota</taxon>
        <taxon>Fungi</taxon>
        <taxon>Fungi incertae sedis</taxon>
        <taxon>Mucoromycota</taxon>
        <taxon>Glomeromycotina</taxon>
        <taxon>Glomeromycetes</taxon>
        <taxon>Diversisporales</taxon>
        <taxon>Gigasporaceae</taxon>
        <taxon>Gigaspora</taxon>
    </lineage>
</organism>
<comment type="caution">
    <text evidence="1">The sequence shown here is derived from an EMBL/GenBank/DDBJ whole genome shotgun (WGS) entry which is preliminary data.</text>
</comment>
<sequence length="311" mass="37635">MGEFNDNVKRPTYKRQTPLLADLSKNNLISSIEFHDIKEPTWSRENSNSQLDDIWINAKIIHKFGKLSLLRANGVTDSDHRILRVTWYIDLRSKPRGKKKAWRKKYQYDKVTEEEWEEFREYIRDNLRKEYKINEITTPTILNKAWYIWNCMIKRAAKRYVKEKQVFKKEFEAHIIKATEIHSLLKRANKAYKERRYRDAINRNGIVVYGKLYAKARRSATNKETLHRVRDIENYKEKKERIQYYIEKRQMKFAEDTKDMIKSVLRRDTILVTFNNVKKDDHIITNTKKIKKEIEQHFMNWTQSNSPVTIK</sequence>
<proteinExistence type="predicted"/>
<gene>
    <name evidence="1" type="ORF">GMARGA_LOCUS19436</name>
</gene>
<reference evidence="1 2" key="1">
    <citation type="submission" date="2021-06" db="EMBL/GenBank/DDBJ databases">
        <authorList>
            <person name="Kallberg Y."/>
            <person name="Tangrot J."/>
            <person name="Rosling A."/>
        </authorList>
    </citation>
    <scope>NUCLEOTIDE SEQUENCE [LARGE SCALE GENOMIC DNA]</scope>
    <source>
        <strain evidence="1 2">120-4 pot B 10/14</strain>
    </source>
</reference>